<dbReference type="Pfam" id="PF04536">
    <property type="entry name" value="TPM_phosphatase"/>
    <property type="match status" value="1"/>
</dbReference>
<keyword evidence="4" id="KW-1185">Reference proteome</keyword>
<evidence type="ECO:0000313" key="3">
    <source>
        <dbReference type="EMBL" id="AAZ97673.1"/>
    </source>
</evidence>
<dbReference type="AlphaFoldDB" id="Q3SI60"/>
<dbReference type="STRING" id="292415.Tbd_1720"/>
<dbReference type="HOGENOM" id="CLU_035211_0_1_4"/>
<keyword evidence="1" id="KW-0812">Transmembrane</keyword>
<sequence length="320" mass="32800">MEGTTRVTGATQAASCHGGRAARWRAGCSLKIRMLTHSLLGARRRVGHALGVFLLLVASSALAQIEVPELARRVTDLTATLTPAQVGELEGRLAAFEAERGSQIAVLIVPTTEPEDIAQFGIRVAEQWKIGREKADDGVILIIAKDDRRLRLEVGYGLEGAIPDAIARRVIAETITPRFKAGDFYGGIVAGVEQVMRLIEGEALPPPERKSAVEGEASFVLLVVGGMAAGWLLSLLMSRPAAGGVAALGSGAVGAMLLGMTPMLLLIALFVFAGVVTGFWHGGGGWASRGGGFGGRGGGFGGGFGGGGGAFGGGGASGSW</sequence>
<name>Q3SI60_THIDA</name>
<dbReference type="Proteomes" id="UP000008291">
    <property type="component" value="Chromosome"/>
</dbReference>
<gene>
    <name evidence="3" type="ordered locus">Tbd_1720</name>
</gene>
<evidence type="ECO:0000256" key="1">
    <source>
        <dbReference type="SAM" id="Phobius"/>
    </source>
</evidence>
<dbReference type="KEGG" id="tbd:Tbd_1720"/>
<dbReference type="PANTHER" id="PTHR30373:SF2">
    <property type="entry name" value="UPF0603 PROTEIN YGCG"/>
    <property type="match status" value="1"/>
</dbReference>
<dbReference type="PANTHER" id="PTHR30373">
    <property type="entry name" value="UPF0603 PROTEIN YGCG"/>
    <property type="match status" value="1"/>
</dbReference>
<dbReference type="EMBL" id="CP000116">
    <property type="protein sequence ID" value="AAZ97673.1"/>
    <property type="molecule type" value="Genomic_DNA"/>
</dbReference>
<evidence type="ECO:0000259" key="2">
    <source>
        <dbReference type="Pfam" id="PF04536"/>
    </source>
</evidence>
<accession>Q3SI60</accession>
<reference evidence="3 4" key="1">
    <citation type="journal article" date="2006" name="J. Bacteriol.">
        <title>The genome sequence of the obligately chemolithoautotrophic, facultatively anaerobic bacterium Thiobacillus denitrificans.</title>
        <authorList>
            <person name="Beller H.R."/>
            <person name="Chain P.S."/>
            <person name="Letain T.E."/>
            <person name="Chakicherla A."/>
            <person name="Larimer F.W."/>
            <person name="Richardson P.M."/>
            <person name="Coleman M.A."/>
            <person name="Wood A.P."/>
            <person name="Kelly D.P."/>
        </authorList>
    </citation>
    <scope>NUCLEOTIDE SEQUENCE [LARGE SCALE GENOMIC DNA]</scope>
    <source>
        <strain evidence="3 4">ATCC 25259</strain>
    </source>
</reference>
<proteinExistence type="predicted"/>
<keyword evidence="1" id="KW-0472">Membrane</keyword>
<keyword evidence="1" id="KW-1133">Transmembrane helix</keyword>
<feature type="transmembrane region" description="Helical" evidence="1">
    <location>
        <begin position="219"/>
        <end position="237"/>
    </location>
</feature>
<dbReference type="Gene3D" id="3.10.310.50">
    <property type="match status" value="1"/>
</dbReference>
<dbReference type="InterPro" id="IPR007621">
    <property type="entry name" value="TPM_dom"/>
</dbReference>
<feature type="domain" description="TPM" evidence="2">
    <location>
        <begin position="74"/>
        <end position="197"/>
    </location>
</feature>
<feature type="transmembrane region" description="Helical" evidence="1">
    <location>
        <begin position="257"/>
        <end position="280"/>
    </location>
</feature>
<evidence type="ECO:0000313" key="4">
    <source>
        <dbReference type="Proteomes" id="UP000008291"/>
    </source>
</evidence>
<protein>
    <recommendedName>
        <fullName evidence="2">TPM domain-containing protein</fullName>
    </recommendedName>
</protein>
<dbReference type="eggNOG" id="COG1512">
    <property type="taxonomic scope" value="Bacteria"/>
</dbReference>
<organism evidence="3 4">
    <name type="scientific">Thiobacillus denitrificans (strain ATCC 25259 / T1)</name>
    <dbReference type="NCBI Taxonomy" id="292415"/>
    <lineage>
        <taxon>Bacteria</taxon>
        <taxon>Pseudomonadati</taxon>
        <taxon>Pseudomonadota</taxon>
        <taxon>Betaproteobacteria</taxon>
        <taxon>Nitrosomonadales</taxon>
        <taxon>Thiobacillaceae</taxon>
        <taxon>Thiobacillus</taxon>
    </lineage>
</organism>